<organism evidence="1 2">
    <name type="scientific">Schizopora paradoxa</name>
    <dbReference type="NCBI Taxonomy" id="27342"/>
    <lineage>
        <taxon>Eukaryota</taxon>
        <taxon>Fungi</taxon>
        <taxon>Dikarya</taxon>
        <taxon>Basidiomycota</taxon>
        <taxon>Agaricomycotina</taxon>
        <taxon>Agaricomycetes</taxon>
        <taxon>Hymenochaetales</taxon>
        <taxon>Schizoporaceae</taxon>
        <taxon>Schizopora</taxon>
    </lineage>
</organism>
<reference evidence="1 2" key="1">
    <citation type="submission" date="2015-04" db="EMBL/GenBank/DDBJ databases">
        <title>Complete genome sequence of Schizopora paradoxa KUC8140, a cosmopolitan wood degrader in East Asia.</title>
        <authorList>
            <consortium name="DOE Joint Genome Institute"/>
            <person name="Min B."/>
            <person name="Park H."/>
            <person name="Jang Y."/>
            <person name="Kim J.-J."/>
            <person name="Kim K.H."/>
            <person name="Pangilinan J."/>
            <person name="Lipzen A."/>
            <person name="Riley R."/>
            <person name="Grigoriev I.V."/>
            <person name="Spatafora J.W."/>
            <person name="Choi I.-G."/>
        </authorList>
    </citation>
    <scope>NUCLEOTIDE SEQUENCE [LARGE SCALE GENOMIC DNA]</scope>
    <source>
        <strain evidence="1 2">KUC8140</strain>
    </source>
</reference>
<evidence type="ECO:0000313" key="2">
    <source>
        <dbReference type="Proteomes" id="UP000053477"/>
    </source>
</evidence>
<sequence>MRNWISETIRPRWYASLPKNLGEAGHGKLKADQWRSAFEFDIPVALAQLWGDPSSPRHELFRCTMFLALAIRTATAYKISEERITKYTEYMHKYLTLLVTIDPSLRLHPNHHNALHIGDHLRRFGPMHGWWMYPFERIIGKLQKSNINFKFGELGDLLYPLRN</sequence>
<proteinExistence type="predicted"/>
<dbReference type="STRING" id="27342.A0A0H2QY23"/>
<accession>A0A0H2QY23</accession>
<gene>
    <name evidence="1" type="ORF">SCHPADRAFT_840553</name>
</gene>
<evidence type="ECO:0008006" key="3">
    <source>
        <dbReference type="Google" id="ProtNLM"/>
    </source>
</evidence>
<name>A0A0H2QY23_9AGAM</name>
<protein>
    <recommendedName>
        <fullName evidence="3">DUF4218 domain-containing protein</fullName>
    </recommendedName>
</protein>
<dbReference type="Proteomes" id="UP000053477">
    <property type="component" value="Unassembled WGS sequence"/>
</dbReference>
<dbReference type="OrthoDB" id="3247418at2759"/>
<dbReference type="AlphaFoldDB" id="A0A0H2QY23"/>
<keyword evidence="2" id="KW-1185">Reference proteome</keyword>
<dbReference type="InParanoid" id="A0A0H2QY23"/>
<dbReference type="EMBL" id="KQ086537">
    <property type="protein sequence ID" value="KLO04450.1"/>
    <property type="molecule type" value="Genomic_DNA"/>
</dbReference>
<evidence type="ECO:0000313" key="1">
    <source>
        <dbReference type="EMBL" id="KLO04450.1"/>
    </source>
</evidence>